<evidence type="ECO:0000313" key="1">
    <source>
        <dbReference type="EMBL" id="KOF72413.1"/>
    </source>
</evidence>
<organism evidence="1">
    <name type="scientific">Octopus bimaculoides</name>
    <name type="common">California two-spotted octopus</name>
    <dbReference type="NCBI Taxonomy" id="37653"/>
    <lineage>
        <taxon>Eukaryota</taxon>
        <taxon>Metazoa</taxon>
        <taxon>Spiralia</taxon>
        <taxon>Lophotrochozoa</taxon>
        <taxon>Mollusca</taxon>
        <taxon>Cephalopoda</taxon>
        <taxon>Coleoidea</taxon>
        <taxon>Octopodiformes</taxon>
        <taxon>Octopoda</taxon>
        <taxon>Incirrata</taxon>
        <taxon>Octopodidae</taxon>
        <taxon>Octopus</taxon>
    </lineage>
</organism>
<dbReference type="EMBL" id="KQ423675">
    <property type="protein sequence ID" value="KOF72413.1"/>
    <property type="molecule type" value="Genomic_DNA"/>
</dbReference>
<reference evidence="1" key="1">
    <citation type="submission" date="2015-07" db="EMBL/GenBank/DDBJ databases">
        <title>MeaNS - Measles Nucleotide Surveillance Program.</title>
        <authorList>
            <person name="Tran T."/>
            <person name="Druce J."/>
        </authorList>
    </citation>
    <scope>NUCLEOTIDE SEQUENCE</scope>
    <source>
        <strain evidence="1">UCB-OBI-ISO-001</strain>
        <tissue evidence="1">Gonad</tissue>
    </source>
</reference>
<protein>
    <submittedName>
        <fullName evidence="1">Uncharacterized protein</fullName>
    </submittedName>
</protein>
<proteinExistence type="predicted"/>
<accession>A0A0L8G6A3</accession>
<gene>
    <name evidence="1" type="ORF">OCBIM_22039480mg</name>
</gene>
<sequence length="69" mass="8169">MDTTIRLLQYANVLGIFDIQEEFWYLDMVSKSISVHVWVSLLNWIKKSKEIIMFDHISGNSKVCKKITY</sequence>
<name>A0A0L8G6A3_OCTBM</name>
<dbReference type="AlphaFoldDB" id="A0A0L8G6A3"/>